<dbReference type="Proteomes" id="UP001162889">
    <property type="component" value="Unassembled WGS sequence"/>
</dbReference>
<sequence>MIYTTNAIESINMSLRKVTKIRSSFPTDEAVSKLFYLALNNISKKWTMPIRDWKAALNRFAIQFEDRVPQA</sequence>
<evidence type="ECO:0000256" key="2">
    <source>
        <dbReference type="ARBA" id="ARBA00010961"/>
    </source>
</evidence>
<dbReference type="PANTHER" id="PTHR33217:SF5">
    <property type="entry name" value="MUTATOR FAMILY TRANSPOSASE"/>
    <property type="match status" value="1"/>
</dbReference>
<reference evidence="7" key="1">
    <citation type="submission" date="2022-03" db="EMBL/GenBank/DDBJ databases">
        <title>Genome Encyclopedia of Bacteria and Archaea VI: Functional Genomics of Type Strains.</title>
        <authorList>
            <person name="Whitman W."/>
        </authorList>
    </citation>
    <scope>NUCLEOTIDE SEQUENCE</scope>
    <source>
        <strain evidence="7">HSC-15S17</strain>
    </source>
</reference>
<dbReference type="EMBL" id="JALJZU010000015">
    <property type="protein sequence ID" value="MCP2012163.1"/>
    <property type="molecule type" value="Genomic_DNA"/>
</dbReference>
<evidence type="ECO:0000256" key="1">
    <source>
        <dbReference type="ARBA" id="ARBA00002190"/>
    </source>
</evidence>
<comment type="caution">
    <text evidence="7">The sequence shown here is derived from an EMBL/GenBank/DDBJ whole genome shotgun (WGS) entry which is preliminary data.</text>
</comment>
<evidence type="ECO:0000313" key="8">
    <source>
        <dbReference type="Proteomes" id="UP001162889"/>
    </source>
</evidence>
<evidence type="ECO:0000256" key="3">
    <source>
        <dbReference type="ARBA" id="ARBA00022578"/>
    </source>
</evidence>
<evidence type="ECO:0000256" key="4">
    <source>
        <dbReference type="ARBA" id="ARBA00023125"/>
    </source>
</evidence>
<organism evidence="7 8">
    <name type="scientific">Duganella violaceipulchra</name>
    <dbReference type="NCBI Taxonomy" id="2849652"/>
    <lineage>
        <taxon>Bacteria</taxon>
        <taxon>Pseudomonadati</taxon>
        <taxon>Pseudomonadota</taxon>
        <taxon>Betaproteobacteria</taxon>
        <taxon>Burkholderiales</taxon>
        <taxon>Oxalobacteraceae</taxon>
        <taxon>Telluria group</taxon>
        <taxon>Duganella</taxon>
    </lineage>
</organism>
<evidence type="ECO:0000313" key="7">
    <source>
        <dbReference type="EMBL" id="MCP2012163.1"/>
    </source>
</evidence>
<dbReference type="InterPro" id="IPR001207">
    <property type="entry name" value="Transposase_mutator"/>
</dbReference>
<dbReference type="Pfam" id="PF00872">
    <property type="entry name" value="Transposase_mut"/>
    <property type="match status" value="1"/>
</dbReference>
<evidence type="ECO:0000256" key="6">
    <source>
        <dbReference type="RuleBase" id="RU365089"/>
    </source>
</evidence>
<keyword evidence="8" id="KW-1185">Reference proteome</keyword>
<gene>
    <name evidence="7" type="ORF">L1274_005922</name>
</gene>
<keyword evidence="3 6" id="KW-0815">Transposition</keyword>
<proteinExistence type="inferred from homology"/>
<keyword evidence="6" id="KW-0814">Transposable element</keyword>
<keyword evidence="4 6" id="KW-0238">DNA-binding</keyword>
<evidence type="ECO:0000256" key="5">
    <source>
        <dbReference type="ARBA" id="ARBA00023172"/>
    </source>
</evidence>
<protein>
    <recommendedName>
        <fullName evidence="6">Mutator family transposase</fullName>
    </recommendedName>
</protein>
<comment type="similarity">
    <text evidence="2 6">Belongs to the transposase mutator family.</text>
</comment>
<keyword evidence="5 6" id="KW-0233">DNA recombination</keyword>
<comment type="function">
    <text evidence="1 6">Required for the transposition of the insertion element.</text>
</comment>
<accession>A0ABT1GU46</accession>
<name>A0ABT1GU46_9BURK</name>
<dbReference type="PANTHER" id="PTHR33217">
    <property type="entry name" value="TRANSPOSASE FOR INSERTION SEQUENCE ELEMENT IS1081"/>
    <property type="match status" value="1"/>
</dbReference>